<dbReference type="Pfam" id="PF11162">
    <property type="entry name" value="DUF2946"/>
    <property type="match status" value="1"/>
</dbReference>
<protein>
    <recommendedName>
        <fullName evidence="4">DUF2946 family protein</fullName>
    </recommendedName>
</protein>
<evidence type="ECO:0000256" key="1">
    <source>
        <dbReference type="SAM" id="Phobius"/>
    </source>
</evidence>
<accession>A0ABW9XF47</accession>
<dbReference type="InterPro" id="IPR021333">
    <property type="entry name" value="DUF2946"/>
</dbReference>
<keyword evidence="3" id="KW-1185">Reference proteome</keyword>
<dbReference type="Proteomes" id="UP000753724">
    <property type="component" value="Unassembled WGS sequence"/>
</dbReference>
<name>A0ABW9XF47_9SPHN</name>
<evidence type="ECO:0000313" key="2">
    <source>
        <dbReference type="EMBL" id="NBC37168.1"/>
    </source>
</evidence>
<evidence type="ECO:0000313" key="3">
    <source>
        <dbReference type="Proteomes" id="UP000753724"/>
    </source>
</evidence>
<sequence>MQSFRAFFLSHRRVTALLVALALCMKALIPAGYMLGGESKTITVQICADSLGHQITKQIDVGTKDHGKAKADAPCAFTALTHGVLGGADPIQLALALLFILTLGFAPLLPVGVKRAHYLFPPLRGPPALA</sequence>
<feature type="transmembrane region" description="Helical" evidence="1">
    <location>
        <begin position="91"/>
        <end position="113"/>
    </location>
</feature>
<comment type="caution">
    <text evidence="2">The sequence shown here is derived from an EMBL/GenBank/DDBJ whole genome shotgun (WGS) entry which is preliminary data.</text>
</comment>
<evidence type="ECO:0008006" key="4">
    <source>
        <dbReference type="Google" id="ProtNLM"/>
    </source>
</evidence>
<dbReference type="EMBL" id="JAAAPO010000004">
    <property type="protein sequence ID" value="NBC37168.1"/>
    <property type="molecule type" value="Genomic_DNA"/>
</dbReference>
<keyword evidence="1" id="KW-0812">Transmembrane</keyword>
<keyword evidence="1" id="KW-0472">Membrane</keyword>
<reference evidence="3" key="1">
    <citation type="submission" date="2020-01" db="EMBL/GenBank/DDBJ databases">
        <title>Sphingomonas sp. strain CSW-10.</title>
        <authorList>
            <person name="Chen W.-M."/>
        </authorList>
    </citation>
    <scope>NUCLEOTIDE SEQUENCE [LARGE SCALE GENOMIC DNA]</scope>
    <source>
        <strain evidence="3">FSY-8</strain>
    </source>
</reference>
<keyword evidence="1" id="KW-1133">Transmembrane helix</keyword>
<organism evidence="2 3">
    <name type="scientific">Novosphingobium ovatum</name>
    <dbReference type="NCBI Taxonomy" id="1908523"/>
    <lineage>
        <taxon>Bacteria</taxon>
        <taxon>Pseudomonadati</taxon>
        <taxon>Pseudomonadota</taxon>
        <taxon>Alphaproteobacteria</taxon>
        <taxon>Sphingomonadales</taxon>
        <taxon>Sphingomonadaceae</taxon>
        <taxon>Novosphingobium</taxon>
    </lineage>
</organism>
<proteinExistence type="predicted"/>
<gene>
    <name evidence="2" type="ORF">GTZ99_11425</name>
</gene>